<evidence type="ECO:0000256" key="2">
    <source>
        <dbReference type="SAM" id="MobiDB-lite"/>
    </source>
</evidence>
<evidence type="ECO:0000256" key="1">
    <source>
        <dbReference type="SAM" id="Coils"/>
    </source>
</evidence>
<dbReference type="GO" id="GO:0016020">
    <property type="term" value="C:membrane"/>
    <property type="evidence" value="ECO:0007669"/>
    <property type="project" value="InterPro"/>
</dbReference>
<dbReference type="Pfam" id="PF03011">
    <property type="entry name" value="PFEMP"/>
    <property type="match status" value="2"/>
</dbReference>
<evidence type="ECO:0008006" key="11">
    <source>
        <dbReference type="Google" id="ProtNLM"/>
    </source>
</evidence>
<dbReference type="InterPro" id="IPR041480">
    <property type="entry name" value="CIDR1_gamma"/>
</dbReference>
<feature type="compositionally biased region" description="Gly residues" evidence="2">
    <location>
        <begin position="1"/>
        <end position="14"/>
    </location>
</feature>
<dbReference type="EMBL" id="KI926083">
    <property type="protein sequence ID" value="ETW40235.1"/>
    <property type="molecule type" value="Genomic_DNA"/>
</dbReference>
<dbReference type="InterPro" id="IPR044932">
    <property type="entry name" value="PfEMP1_ATS_sf"/>
</dbReference>
<evidence type="ECO:0000259" key="8">
    <source>
        <dbReference type="Pfam" id="PF22672"/>
    </source>
</evidence>
<feature type="compositionally biased region" description="Polar residues" evidence="2">
    <location>
        <begin position="1655"/>
        <end position="1668"/>
    </location>
</feature>
<feature type="compositionally biased region" description="Low complexity" evidence="2">
    <location>
        <begin position="826"/>
        <end position="835"/>
    </location>
</feature>
<keyword evidence="1" id="KW-0175">Coiled coil</keyword>
<evidence type="ECO:0000259" key="4">
    <source>
        <dbReference type="Pfam" id="PF05424"/>
    </source>
</evidence>
<feature type="region of interest" description="Disordered" evidence="2">
    <location>
        <begin position="482"/>
        <end position="506"/>
    </location>
</feature>
<dbReference type="GO" id="GO:0046789">
    <property type="term" value="F:host cell surface receptor binding"/>
    <property type="evidence" value="ECO:0007669"/>
    <property type="project" value="InterPro"/>
</dbReference>
<protein>
    <recommendedName>
        <fullName evidence="11">Duffy-binding-like domain-containing protein</fullName>
    </recommendedName>
</protein>
<evidence type="ECO:0000259" key="3">
    <source>
        <dbReference type="Pfam" id="PF03011"/>
    </source>
</evidence>
<feature type="domain" description="Duffy-antigen binding" evidence="4">
    <location>
        <begin position="124"/>
        <end position="324"/>
    </location>
</feature>
<feature type="coiled-coil region" evidence="1">
    <location>
        <begin position="1324"/>
        <end position="1351"/>
    </location>
</feature>
<feature type="region of interest" description="Disordered" evidence="2">
    <location>
        <begin position="1"/>
        <end position="23"/>
    </location>
</feature>
<feature type="compositionally biased region" description="Polar residues" evidence="2">
    <location>
        <begin position="1725"/>
        <end position="1736"/>
    </location>
</feature>
<dbReference type="FunFam" id="1.10.1900.40:FF:000001">
    <property type="entry name" value="Erythrocyte membrane protein 1"/>
    <property type="match status" value="1"/>
</dbReference>
<dbReference type="InterPro" id="IPR054595">
    <property type="entry name" value="DBL_C"/>
</dbReference>
<accession>W4IAT3</accession>
<feature type="region of interest" description="Disordered" evidence="2">
    <location>
        <begin position="1646"/>
        <end position="1776"/>
    </location>
</feature>
<feature type="domain" description="Duffy-binding-like" evidence="3">
    <location>
        <begin position="668"/>
        <end position="823"/>
    </location>
</feature>
<feature type="domain" description="Plasmodium falciparum erythrocyte membrane protein-1 N-terminal segment" evidence="6">
    <location>
        <begin position="20"/>
        <end position="56"/>
    </location>
</feature>
<dbReference type="InterPro" id="IPR004258">
    <property type="entry name" value="DBL"/>
</dbReference>
<dbReference type="InterPro" id="IPR029210">
    <property type="entry name" value="PfEMP1_NTS"/>
</dbReference>
<evidence type="ECO:0000259" key="6">
    <source>
        <dbReference type="Pfam" id="PF15447"/>
    </source>
</evidence>
<dbReference type="Pfam" id="PF18562">
    <property type="entry name" value="CIDR1_gamma"/>
    <property type="match status" value="1"/>
</dbReference>
<sequence length="2018" mass="227177">MVRPGGGQGAGGSSGEEDKDAKHMFDRIGKKVHDQVKNGEAKTFKDELKGDLSEATFKNGNEIESGKAELCKLNHIYHTNVTIGGGREYPCRKGTEKRFSEVHGGECANSKIKGNKGKEDNSEGACAPYRRLHLCDRNLEHIDPEKITSTHNLLVDVLLGAQYEGQSIIQDYPKYQATYGDSGFTMCTMLARSFADIGDIIRGRDLYRRDNKKDKTDKLQEQLKKYFQKIYEGLTSTNGRNGEAAKERYNDATGNFFQLREDWWDANRETVWKAITCNAGGYSYFRATCGDDKENTATRAKDKCRCEGASIVPTYFDYVPQFLRWFEEWAEDFCRKKKKKVENLQKQCRGQNDSGEPRYCSRNGYDCTKTKPAIGKYRMGNQCTKCLFACNPYVEWIDNQRKQFDKQKKKYDKEIKKYINEASSSSAGRAKRAASTTNYEGYEKKFYEKLKDTNYKNVEDFLKKLNDEDICRKIDDEEGGKIDFKNVNSGKHSSGGTSGASGTNDASQGTFYRSKYCQPCPHCGMKKKDDGSGGWEPKREDEKCKRGNLYKPKPGATPTEITILKSGEGETEIKEKLEAFCAEKNGGVNSAGGGGGVGSGGGGNSDSSLYDPWKCYNDVEKVNNGQEDEDDEEDVDKVKKAGGLCILENKNKKSADEPAEFQKTFNPFFYYWVAHMLKDSIYWETQKLEKCLKNKSKKCGNQQCKDDCGCFQKWVGQKRKEWGKIVQHFNTQEGFGEQVGQGIPHYIILEGVLQLEFSKENSAEDAENNVSAREIDLINEMLKEDEKEQEAADVADNENNTTIDKLLDHEEKEAKQCKQKQDECNQQKQQQQQKQPTGGPGRAAVPSRDSPLPPAGDRGPGGRSDSSLPPDGPSPPDHSEDLDDDGDEDEEEEEDDDDDQETKVEEPVSPPAQDDVNVCNIVNNVFTDGTTLQAACPTKYGKNAPTSWKCISETTTTSGATTTGGLCIPPRRRKLYIGKIKEWAGITVNGDSSESTDSASKQAQQSAEANGASTTATTNELPEASLRRAFVESAAVETFFLWHKYKAENTKRQSGGAGGLLPINGTLENSGEETPENQLKNGTIPEEFKRQMFYTLGDYKDILFSGDKDEKNGYNDIVSGDNVIKERESKIKKAIQEFFEQNSNKAGGPPQKNATENPESWWEQHGKHIWHGMICALTYKETGEKGTPLKQDDGLKDALWDDTNNKPKKEEYQYDKVKLDENSGDGPKPQSTSTSGDDPINNPKLSDFVLRPPYFRYLEEWGETFCKERTKRLEKIEEECMDEDGTKQKYSGDGEECSEIVENKDKIFKDLEKPSCATSCRSYKKWIERKKDEYDEQKSAYNQEKKDATTKSGDISDQYFVKNLLNGYSSIDSFLDMLKNGPCKTDNKKYEIDFKEPGKTFRNATNCGTCSEFTVKCNGNGKCSGDGTKVKCTGRTIFAKDIETIGNPTEDIGMLVSDNSGNGFNDLQPCKNAGIFKSIRKDEWKCGKVCGIDVCALKKDNGSIDDKQIILIRALLKRWLEYFFEDYNRIQKKLNLCIENGKGSTCIKKCVDKWVEEKKNEWDKINEKYIQVYTQNNDAESNNLTNFLETLIPRIALTNGKGKINELKDFLRLYECKCAANSTSEDSKKNDVIDCLLDRLKTKATSCKEKHQNSEETQPNDENPAQCQESPSVEDDDDPLEEDEQNPVGNEKVGNKAPAFCPAPVEDKKKEEEGDDCKPAAAPSEKQTNQTSNPEQTPVLKPEEEKAPAPRTPPSTPATPAADHPQADEPTNSIGDILSSTIPFGIAIALTSIVGKHDSYSGIDLINDSLSGDYDIYDELLKRKENELFGTEHHPKRTSIHSVAKNTNSDPIHNQLELFHKWLDRHRDMCEKWNNKEELLDKLKEEWENKTHSGNIHPSDSNKTLNTDVSIQIHMDNPKPINEFTYVDSNPNQVDDTYVDSNPDNSSMDTILEDLDKPFNEPYYYDMYDDDMYYDVHDHDASTVDSNNMDVPSKVQIEMDVNTKLVKEKYPIADVWDI</sequence>
<feature type="domain" description="Duffy-antigen binding" evidence="4">
    <location>
        <begin position="965"/>
        <end position="1187"/>
    </location>
</feature>
<dbReference type="Gene3D" id="1.20.58.830">
    <property type="match status" value="3"/>
</dbReference>
<proteinExistence type="predicted"/>
<dbReference type="Pfam" id="PF15447">
    <property type="entry name" value="NTS"/>
    <property type="match status" value="1"/>
</dbReference>
<dbReference type="InterPro" id="IPR008602">
    <property type="entry name" value="Duffy-antigen-binding"/>
</dbReference>
<feature type="compositionally biased region" description="Acidic residues" evidence="2">
    <location>
        <begin position="880"/>
        <end position="900"/>
    </location>
</feature>
<feature type="compositionally biased region" description="Basic and acidic residues" evidence="2">
    <location>
        <begin position="1705"/>
        <end position="1718"/>
    </location>
</feature>
<reference evidence="9 10" key="1">
    <citation type="submission" date="2013-02" db="EMBL/GenBank/DDBJ databases">
        <title>The Genome Annotation of Plasmodium falciparum NF135/5.C10.</title>
        <authorList>
            <consortium name="The Broad Institute Genome Sequencing Platform"/>
            <consortium name="The Broad Institute Genome Sequencing Center for Infectious Disease"/>
            <person name="Neafsey D."/>
            <person name="Hoffman S."/>
            <person name="Volkman S."/>
            <person name="Rosenthal P."/>
            <person name="Walker B."/>
            <person name="Young S.K."/>
            <person name="Zeng Q."/>
            <person name="Gargeya S."/>
            <person name="Fitzgerald M."/>
            <person name="Haas B."/>
            <person name="Abouelleil A."/>
            <person name="Allen A.W."/>
            <person name="Alvarado L."/>
            <person name="Arachchi H.M."/>
            <person name="Berlin A.M."/>
            <person name="Chapman S.B."/>
            <person name="Gainer-Dewar J."/>
            <person name="Goldberg J."/>
            <person name="Griggs A."/>
            <person name="Gujja S."/>
            <person name="Hansen M."/>
            <person name="Howarth C."/>
            <person name="Imamovic A."/>
            <person name="Ireland A."/>
            <person name="Larimer J."/>
            <person name="McCowan C."/>
            <person name="Murphy C."/>
            <person name="Pearson M."/>
            <person name="Poon T.W."/>
            <person name="Priest M."/>
            <person name="Roberts A."/>
            <person name="Saif S."/>
            <person name="Shea T."/>
            <person name="Sisk P."/>
            <person name="Sykes S."/>
            <person name="Wortman J."/>
            <person name="Nusbaum C."/>
            <person name="Birren B."/>
        </authorList>
    </citation>
    <scope>NUCLEOTIDE SEQUENCE [LARGE SCALE GENOMIC DNA]</scope>
    <source>
        <strain evidence="9 10">NF135/5.C10</strain>
    </source>
</reference>
<feature type="compositionally biased region" description="Polar residues" evidence="2">
    <location>
        <begin position="1011"/>
        <end position="1020"/>
    </location>
</feature>
<dbReference type="SUPFAM" id="SSF140924">
    <property type="entry name" value="Duffy binding domain-like"/>
    <property type="match status" value="4"/>
</dbReference>
<feature type="region of interest" description="Disordered" evidence="2">
    <location>
        <begin position="988"/>
        <end position="1020"/>
    </location>
</feature>
<dbReference type="InterPro" id="IPR029211">
    <property type="entry name" value="PfEMP1_ATS"/>
</dbReference>
<dbReference type="Proteomes" id="UP000019114">
    <property type="component" value="Unassembled WGS sequence"/>
</dbReference>
<feature type="domain" description="Duffy-binding-like" evidence="8">
    <location>
        <begin position="1260"/>
        <end position="1404"/>
    </location>
</feature>
<feature type="compositionally biased region" description="Low complexity" evidence="2">
    <location>
        <begin position="998"/>
        <end position="1007"/>
    </location>
</feature>
<feature type="compositionally biased region" description="Basic and acidic residues" evidence="2">
    <location>
        <begin position="811"/>
        <end position="825"/>
    </location>
</feature>
<feature type="compositionally biased region" description="Acidic residues" evidence="2">
    <location>
        <begin position="1672"/>
        <end position="1685"/>
    </location>
</feature>
<dbReference type="Pfam" id="PF22672">
    <property type="entry name" value="DBL_C"/>
    <property type="match status" value="2"/>
</dbReference>
<dbReference type="Pfam" id="PF05424">
    <property type="entry name" value="Duffy_binding"/>
    <property type="match status" value="2"/>
</dbReference>
<evidence type="ECO:0000313" key="10">
    <source>
        <dbReference type="Proteomes" id="UP000019114"/>
    </source>
</evidence>
<dbReference type="FunFam" id="1.20.58.830:FF:000009">
    <property type="entry name" value="Erythrocyte membrane protein 1, PfEMP1"/>
    <property type="match status" value="1"/>
</dbReference>
<feature type="region of interest" description="Disordered" evidence="2">
    <location>
        <begin position="1186"/>
        <end position="1245"/>
    </location>
</feature>
<dbReference type="FunFam" id="1.20.58.830:FF:000004">
    <property type="entry name" value="Erythrocyte membrane protein 1, PfEMP1"/>
    <property type="match status" value="1"/>
</dbReference>
<dbReference type="Pfam" id="PF15445">
    <property type="entry name" value="ATS"/>
    <property type="match status" value="1"/>
</dbReference>
<feature type="domain" description="Duffy-binding-like" evidence="8">
    <location>
        <begin position="328"/>
        <end position="488"/>
    </location>
</feature>
<feature type="domain" description="Cysteine-rich interdomain region 1 gamma" evidence="7">
    <location>
        <begin position="1449"/>
        <end position="1499"/>
    </location>
</feature>
<reference evidence="9 10" key="2">
    <citation type="submission" date="2013-02" db="EMBL/GenBank/DDBJ databases">
        <title>The Genome Sequence of Plasmodium falciparum NF135/5.C10.</title>
        <authorList>
            <consortium name="The Broad Institute Genome Sequencing Platform"/>
            <consortium name="The Broad Institute Genome Sequencing Center for Infectious Disease"/>
            <person name="Neafsey D."/>
            <person name="Cheeseman I."/>
            <person name="Volkman S."/>
            <person name="Adams J."/>
            <person name="Walker B."/>
            <person name="Young S.K."/>
            <person name="Zeng Q."/>
            <person name="Gargeya S."/>
            <person name="Fitzgerald M."/>
            <person name="Haas B."/>
            <person name="Abouelleil A."/>
            <person name="Alvarado L."/>
            <person name="Arachchi H.M."/>
            <person name="Berlin A.M."/>
            <person name="Chapman S.B."/>
            <person name="Dewar J."/>
            <person name="Goldberg J."/>
            <person name="Griggs A."/>
            <person name="Gujja S."/>
            <person name="Hansen M."/>
            <person name="Howarth C."/>
            <person name="Imamovic A."/>
            <person name="Larimer J."/>
            <person name="McCowan C."/>
            <person name="Murphy C."/>
            <person name="Neiman D."/>
            <person name="Pearson M."/>
            <person name="Priest M."/>
            <person name="Roberts A."/>
            <person name="Saif S."/>
            <person name="Shea T."/>
            <person name="Sisk P."/>
            <person name="Sykes S."/>
            <person name="Wortman J."/>
            <person name="Nusbaum C."/>
            <person name="Birren B."/>
        </authorList>
    </citation>
    <scope>NUCLEOTIDE SEQUENCE [LARGE SCALE GENOMIC DNA]</scope>
    <source>
        <strain evidence="9 10">NF135/5.C10</strain>
    </source>
</reference>
<evidence type="ECO:0000313" key="9">
    <source>
        <dbReference type="EMBL" id="ETW40235.1"/>
    </source>
</evidence>
<feature type="region of interest" description="Disordered" evidence="2">
    <location>
        <begin position="1140"/>
        <end position="1161"/>
    </location>
</feature>
<dbReference type="Gene3D" id="1.20.1310.20">
    <property type="entry name" value="Duffy-antigen binding domain"/>
    <property type="match status" value="2"/>
</dbReference>
<dbReference type="Gene3D" id="1.20.58.1930">
    <property type="match status" value="1"/>
</dbReference>
<feature type="domain" description="Plasmodium falciparum erythrocyte membrane protein 1 acidic terminal segment" evidence="5">
    <location>
        <begin position="1793"/>
        <end position="2018"/>
    </location>
</feature>
<dbReference type="Gene3D" id="1.10.1900.40">
    <property type="entry name" value="Acidic terminal segments, variant surface antigen of PfEMP1"/>
    <property type="match status" value="1"/>
</dbReference>
<evidence type="ECO:0000259" key="5">
    <source>
        <dbReference type="Pfam" id="PF15445"/>
    </source>
</evidence>
<feature type="compositionally biased region" description="Basic and acidic residues" evidence="2">
    <location>
        <begin position="1190"/>
        <end position="1221"/>
    </location>
</feature>
<name>W4IAT3_PLAFA</name>
<dbReference type="InterPro" id="IPR042202">
    <property type="entry name" value="Duffy-ag-bd_sf"/>
</dbReference>
<gene>
    <name evidence="9" type="ORF">PFNF135_05463</name>
</gene>
<feature type="region of interest" description="Disordered" evidence="2">
    <location>
        <begin position="811"/>
        <end position="916"/>
    </location>
</feature>
<feature type="domain" description="Duffy-binding-like" evidence="3">
    <location>
        <begin position="1515"/>
        <end position="1654"/>
    </location>
</feature>
<evidence type="ECO:0000259" key="7">
    <source>
        <dbReference type="Pfam" id="PF18562"/>
    </source>
</evidence>
<feature type="region of interest" description="Disordered" evidence="2">
    <location>
        <begin position="1052"/>
        <end position="1080"/>
    </location>
</feature>
<dbReference type="FunFam" id="1.20.58.1930:FF:000001">
    <property type="entry name" value="Erythrocyte membrane protein 1, PfEMP1"/>
    <property type="match status" value="1"/>
</dbReference>
<organism evidence="9 10">
    <name type="scientific">Plasmodium falciparum NF135/5.C10</name>
    <dbReference type="NCBI Taxonomy" id="1036726"/>
    <lineage>
        <taxon>Eukaryota</taxon>
        <taxon>Sar</taxon>
        <taxon>Alveolata</taxon>
        <taxon>Apicomplexa</taxon>
        <taxon>Aconoidasida</taxon>
        <taxon>Haemosporida</taxon>
        <taxon>Plasmodiidae</taxon>
        <taxon>Plasmodium</taxon>
        <taxon>Plasmodium (Laverania)</taxon>
    </lineage>
</organism>
<dbReference type="FunFam" id="1.20.1310.20:FF:000001">
    <property type="entry name" value="Erythrocyte membrane protein 1, PfEMP1"/>
    <property type="match status" value="1"/>
</dbReference>